<feature type="non-terminal residue" evidence="1">
    <location>
        <position position="134"/>
    </location>
</feature>
<evidence type="ECO:0000313" key="1">
    <source>
        <dbReference type="EMBL" id="CEK48739.1"/>
    </source>
</evidence>
<accession>A0A0B6XXU9</accession>
<protein>
    <recommendedName>
        <fullName evidence="2">Protein kinase domain-containing protein</fullName>
    </recommendedName>
</protein>
<dbReference type="Gene3D" id="1.10.510.10">
    <property type="entry name" value="Transferase(Phosphotransferase) domain 1"/>
    <property type="match status" value="1"/>
</dbReference>
<sequence>DRADSLKKMVSVLGPLPADMCIQGKFYADVESVVAMTHRVESGTMKLMSAFPSIRNYQFFSFLSGLLTYHPDKRMTPWEALRHPFMAPVICIPHFLTGPTLDVGIIKKSDYNFKQNVSTNAQRLYPSTYDLLRA</sequence>
<gene>
    <name evidence="1" type="primary">ORF5024</name>
</gene>
<organism evidence="1">
    <name type="scientific">Arion vulgaris</name>
    <dbReference type="NCBI Taxonomy" id="1028688"/>
    <lineage>
        <taxon>Eukaryota</taxon>
        <taxon>Metazoa</taxon>
        <taxon>Spiralia</taxon>
        <taxon>Lophotrochozoa</taxon>
        <taxon>Mollusca</taxon>
        <taxon>Gastropoda</taxon>
        <taxon>Heterobranchia</taxon>
        <taxon>Euthyneura</taxon>
        <taxon>Panpulmonata</taxon>
        <taxon>Eupulmonata</taxon>
        <taxon>Stylommatophora</taxon>
        <taxon>Helicina</taxon>
        <taxon>Arionoidea</taxon>
        <taxon>Arionidae</taxon>
        <taxon>Arion</taxon>
    </lineage>
</organism>
<proteinExistence type="predicted"/>
<feature type="non-terminal residue" evidence="1">
    <location>
        <position position="1"/>
    </location>
</feature>
<name>A0A0B6XXU9_9EUPU</name>
<evidence type="ECO:0008006" key="2">
    <source>
        <dbReference type="Google" id="ProtNLM"/>
    </source>
</evidence>
<reference evidence="1" key="1">
    <citation type="submission" date="2014-12" db="EMBL/GenBank/DDBJ databases">
        <title>Insight into the proteome of Arion vulgaris.</title>
        <authorList>
            <person name="Aradska J."/>
            <person name="Bulat T."/>
            <person name="Smidak R."/>
            <person name="Sarate P."/>
            <person name="Gangsoo J."/>
            <person name="Sialana F."/>
            <person name="Bilban M."/>
            <person name="Lubec G."/>
        </authorList>
    </citation>
    <scope>NUCLEOTIDE SEQUENCE</scope>
    <source>
        <tissue evidence="1">Skin</tissue>
    </source>
</reference>
<dbReference type="AlphaFoldDB" id="A0A0B6XXU9"/>
<dbReference type="InterPro" id="IPR011009">
    <property type="entry name" value="Kinase-like_dom_sf"/>
</dbReference>
<dbReference type="SUPFAM" id="SSF56112">
    <property type="entry name" value="Protein kinase-like (PK-like)"/>
    <property type="match status" value="1"/>
</dbReference>
<dbReference type="EMBL" id="HACG01001874">
    <property type="protein sequence ID" value="CEK48739.1"/>
    <property type="molecule type" value="Transcribed_RNA"/>
</dbReference>